<protein>
    <submittedName>
        <fullName evidence="8">Putative fatty acid hydroxylase putative membrane protein</fullName>
    </submittedName>
</protein>
<proteinExistence type="predicted"/>
<dbReference type="InterPro" id="IPR050307">
    <property type="entry name" value="Sterol_Desaturase_Related"/>
</dbReference>
<sequence>MQLGPAAVQVIHAGREDLTREHWAISISTFAREPSEERVIPVNGVERIIWEMDTHHPNNRFCNLGKFRIVHFVVRQFFGAIKMHVLDVGEMAQLFVKAFKLVAIFATACVVLEVIFPAYRYSFASYIRGARNWIIRIGCGTLIWHFYALGLKWLGVKPLVTINFGALLHSSNPIANTGFAVLSGVLVAIAGDFFYYWMHRAQHAVPFLWRLHATHHSIRELTAWNCNHHISEPFVYAAFVALPLALIHFESGVVPVAAMALITFQAHLSHSSTRFNLGPLRYLIGDNKFHRIHHSTEFHHRHKNYGFFTTVWDTIFRTAYWPKTNEWPEVGMRNQPEPLTVRDFIMFPFDQRRWRKAKAGSGTQGIKTGGLNAVERDGPIHSDRSSAI</sequence>
<dbReference type="HOGENOM" id="CLU_059929_0_0_5"/>
<dbReference type="Pfam" id="PF04116">
    <property type="entry name" value="FA_hydroxylase"/>
    <property type="match status" value="1"/>
</dbReference>
<dbReference type="EMBL" id="CANI01000077">
    <property type="protein sequence ID" value="CCM79946.1"/>
    <property type="molecule type" value="Genomic_DNA"/>
</dbReference>
<evidence type="ECO:0000313" key="8">
    <source>
        <dbReference type="EMBL" id="CCM79946.1"/>
    </source>
</evidence>
<dbReference type="Proteomes" id="UP000009319">
    <property type="component" value="Unassembled WGS sequence"/>
</dbReference>
<dbReference type="AlphaFoldDB" id="K0PT72"/>
<keyword evidence="3 6" id="KW-1133">Transmembrane helix</keyword>
<evidence type="ECO:0000256" key="1">
    <source>
        <dbReference type="ARBA" id="ARBA00004370"/>
    </source>
</evidence>
<organism evidence="8 9">
    <name type="scientific">Rhizobium mesoamericanum STM3625</name>
    <dbReference type="NCBI Taxonomy" id="1211777"/>
    <lineage>
        <taxon>Bacteria</taxon>
        <taxon>Pseudomonadati</taxon>
        <taxon>Pseudomonadota</taxon>
        <taxon>Alphaproteobacteria</taxon>
        <taxon>Hyphomicrobiales</taxon>
        <taxon>Rhizobiaceae</taxon>
        <taxon>Rhizobium/Agrobacterium group</taxon>
        <taxon>Rhizobium</taxon>
    </lineage>
</organism>
<feature type="transmembrane region" description="Helical" evidence="6">
    <location>
        <begin position="101"/>
        <end position="121"/>
    </location>
</feature>
<feature type="transmembrane region" description="Helical" evidence="6">
    <location>
        <begin position="133"/>
        <end position="154"/>
    </location>
</feature>
<gene>
    <name evidence="8" type="ORF">BN77_p2140043</name>
</gene>
<evidence type="ECO:0000259" key="7">
    <source>
        <dbReference type="Pfam" id="PF04116"/>
    </source>
</evidence>
<evidence type="ECO:0000256" key="4">
    <source>
        <dbReference type="ARBA" id="ARBA00023136"/>
    </source>
</evidence>
<feature type="domain" description="Fatty acid hydroxylase" evidence="7">
    <location>
        <begin position="185"/>
        <end position="318"/>
    </location>
</feature>
<dbReference type="GO" id="GO:0008610">
    <property type="term" value="P:lipid biosynthetic process"/>
    <property type="evidence" value="ECO:0007669"/>
    <property type="project" value="InterPro"/>
</dbReference>
<feature type="region of interest" description="Disordered" evidence="5">
    <location>
        <begin position="358"/>
        <end position="388"/>
    </location>
</feature>
<evidence type="ECO:0000256" key="5">
    <source>
        <dbReference type="SAM" id="MobiDB-lite"/>
    </source>
</evidence>
<feature type="compositionally biased region" description="Basic and acidic residues" evidence="5">
    <location>
        <begin position="374"/>
        <end position="388"/>
    </location>
</feature>
<dbReference type="eggNOG" id="COG3000">
    <property type="taxonomic scope" value="Bacteria"/>
</dbReference>
<name>K0PT72_9HYPH</name>
<dbReference type="GO" id="GO:0016491">
    <property type="term" value="F:oxidoreductase activity"/>
    <property type="evidence" value="ECO:0007669"/>
    <property type="project" value="InterPro"/>
</dbReference>
<evidence type="ECO:0000256" key="6">
    <source>
        <dbReference type="SAM" id="Phobius"/>
    </source>
</evidence>
<dbReference type="STRING" id="1211777.BN77_p2140043"/>
<comment type="subcellular location">
    <subcellularLocation>
        <location evidence="1">Membrane</location>
    </subcellularLocation>
</comment>
<reference evidence="8 9" key="1">
    <citation type="journal article" date="2013" name="Genome Announc.">
        <title>Draft Genome Sequence of Rhizobium mesoamericanum STM3625, a Nitrogen-Fixing Symbiont of Mimosa pudica Isolated in French Guiana (South America).</title>
        <authorList>
            <person name="Moulin L."/>
            <person name="Mornico D."/>
            <person name="Melkonian R."/>
            <person name="Klonowska A."/>
        </authorList>
    </citation>
    <scope>NUCLEOTIDE SEQUENCE [LARGE SCALE GENOMIC DNA]</scope>
    <source>
        <strain evidence="8 9">STM3625</strain>
    </source>
</reference>
<evidence type="ECO:0000256" key="2">
    <source>
        <dbReference type="ARBA" id="ARBA00022692"/>
    </source>
</evidence>
<keyword evidence="9" id="KW-1185">Reference proteome</keyword>
<dbReference type="GO" id="GO:0016020">
    <property type="term" value="C:membrane"/>
    <property type="evidence" value="ECO:0007669"/>
    <property type="project" value="UniProtKB-SubCell"/>
</dbReference>
<dbReference type="GO" id="GO:0005506">
    <property type="term" value="F:iron ion binding"/>
    <property type="evidence" value="ECO:0007669"/>
    <property type="project" value="InterPro"/>
</dbReference>
<dbReference type="PANTHER" id="PTHR11863">
    <property type="entry name" value="STEROL DESATURASE"/>
    <property type="match status" value="1"/>
</dbReference>
<evidence type="ECO:0000313" key="9">
    <source>
        <dbReference type="Proteomes" id="UP000009319"/>
    </source>
</evidence>
<keyword evidence="2 6" id="KW-0812">Transmembrane</keyword>
<keyword evidence="4 6" id="KW-0472">Membrane</keyword>
<comment type="caution">
    <text evidence="8">The sequence shown here is derived from an EMBL/GenBank/DDBJ whole genome shotgun (WGS) entry which is preliminary data.</text>
</comment>
<dbReference type="InterPro" id="IPR006694">
    <property type="entry name" value="Fatty_acid_hydroxylase"/>
</dbReference>
<accession>K0PT72</accession>
<evidence type="ECO:0000256" key="3">
    <source>
        <dbReference type="ARBA" id="ARBA00022989"/>
    </source>
</evidence>
<feature type="transmembrane region" description="Helical" evidence="6">
    <location>
        <begin position="174"/>
        <end position="197"/>
    </location>
</feature>